<evidence type="ECO:0000256" key="2">
    <source>
        <dbReference type="SAM" id="MobiDB-lite"/>
    </source>
</evidence>
<reference evidence="4" key="1">
    <citation type="submission" date="2017-02" db="UniProtKB">
        <authorList>
            <consortium name="WormBaseParasite"/>
        </authorList>
    </citation>
    <scope>IDENTIFICATION</scope>
</reference>
<dbReference type="WBParaSite" id="EEL_0000214801-mRNA-1">
    <property type="protein sequence ID" value="EEL_0000214801-mRNA-1"/>
    <property type="gene ID" value="EEL_0000214801"/>
</dbReference>
<feature type="compositionally biased region" description="Basic and acidic residues" evidence="2">
    <location>
        <begin position="89"/>
        <end position="102"/>
    </location>
</feature>
<feature type="coiled-coil region" evidence="1">
    <location>
        <begin position="537"/>
        <end position="564"/>
    </location>
</feature>
<accession>A0A0R3RKY9</accession>
<dbReference type="Proteomes" id="UP000050640">
    <property type="component" value="Unplaced"/>
</dbReference>
<proteinExistence type="predicted"/>
<organism evidence="3 4">
    <name type="scientific">Elaeophora elaphi</name>
    <dbReference type="NCBI Taxonomy" id="1147741"/>
    <lineage>
        <taxon>Eukaryota</taxon>
        <taxon>Metazoa</taxon>
        <taxon>Ecdysozoa</taxon>
        <taxon>Nematoda</taxon>
        <taxon>Chromadorea</taxon>
        <taxon>Rhabditida</taxon>
        <taxon>Spirurina</taxon>
        <taxon>Spiruromorpha</taxon>
        <taxon>Filarioidea</taxon>
        <taxon>Onchocercidae</taxon>
        <taxon>Elaeophora</taxon>
    </lineage>
</organism>
<name>A0A0R3RKY9_9BILA</name>
<feature type="coiled-coil region" evidence="1">
    <location>
        <begin position="310"/>
        <end position="401"/>
    </location>
</feature>
<protein>
    <submittedName>
        <fullName evidence="4">Nesprin-1</fullName>
    </submittedName>
</protein>
<dbReference type="AlphaFoldDB" id="A0A0R3RKY9"/>
<dbReference type="STRING" id="1147741.A0A0R3RKY9"/>
<sequence length="691" mass="79171">MESLWAVDDLKEENEVVDQVCRIQKFESALQKGHPDFVHLSQLAVELINKLESSNVADANQIRQQIEAVTQRWDKIVARIDEHSHMLVRSGKAEARQLRSDDGAANEEEEDHGTANTSKHQSPEVSDQLGCEPSSTVQFTSHETIDPMVSSSSTLSVSTVVSPVDVFIANVNRIGEDLKPLLEWTYQIKVTRNPDELQNIIQTCQDRLKEIKEKEVEVNALHEELDRIHNLDISAPQLQLANDSFQNFTQIWSNIVNKISDSLNSLSTQTLIGMDEMERITKQLIEFFEKSKNIVSNCAQIPPIEREERVAKLQKQLREQDKNIRFLEANHSDKEQIGDLKKRLVELKESVEKLTEINPIIDRFENYLRSTFPCAGDISTLANELERCDELLEELGNLNTKDPKVEQLEKLGRAKRNSLADYLERSQRNDEKTTTSENMLSALTDRFAALKSAKLEVPELYKQFKELQKDIEKGLAIQKESVALNEEIMLIALSSSTSSRERIFQKLKNRMQLTVAGWSTLEDDIDESIALLEKESKRLQQSAIREFQRNLDELRRAIAASRDATDAEEFSEHLYNLEHLCETMETADKELETLSGINERTARDLNHVREQRNDVLIQAKVRIEELEAAIHNCEQFDSSLTECQAWCNHVQLILSCRAANDVSALDVPHEYNVNINLIYRTHMEFIKESKI</sequence>
<feature type="coiled-coil region" evidence="1">
    <location>
        <begin position="204"/>
        <end position="231"/>
    </location>
</feature>
<dbReference type="Gene3D" id="1.20.58.60">
    <property type="match status" value="2"/>
</dbReference>
<evidence type="ECO:0000313" key="4">
    <source>
        <dbReference type="WBParaSite" id="EEL_0000214801-mRNA-1"/>
    </source>
</evidence>
<evidence type="ECO:0000256" key="1">
    <source>
        <dbReference type="SAM" id="Coils"/>
    </source>
</evidence>
<dbReference type="SUPFAM" id="SSF46966">
    <property type="entry name" value="Spectrin repeat"/>
    <property type="match status" value="1"/>
</dbReference>
<evidence type="ECO:0000313" key="3">
    <source>
        <dbReference type="Proteomes" id="UP000050640"/>
    </source>
</evidence>
<keyword evidence="1" id="KW-0175">Coiled coil</keyword>
<feature type="region of interest" description="Disordered" evidence="2">
    <location>
        <begin position="89"/>
        <end position="134"/>
    </location>
</feature>
<feature type="compositionally biased region" description="Polar residues" evidence="2">
    <location>
        <begin position="114"/>
        <end position="125"/>
    </location>
</feature>
<keyword evidence="3" id="KW-1185">Reference proteome</keyword>